<dbReference type="Gene3D" id="3.10.450.50">
    <property type="match status" value="1"/>
</dbReference>
<dbReference type="InterPro" id="IPR032710">
    <property type="entry name" value="NTF2-like_dom_sf"/>
</dbReference>
<accession>A0A371B8U8</accession>
<gene>
    <name evidence="2" type="ORF">DXH78_04950</name>
</gene>
<keyword evidence="3" id="KW-1185">Reference proteome</keyword>
<dbReference type="RefSeq" id="WP_115516016.1">
    <property type="nucleotide sequence ID" value="NZ_QRGO01000001.1"/>
</dbReference>
<dbReference type="Pfam" id="PF12680">
    <property type="entry name" value="SnoaL_2"/>
    <property type="match status" value="1"/>
</dbReference>
<protein>
    <submittedName>
        <fullName evidence="2">Nuclear transport factor 2 family protein</fullName>
    </submittedName>
</protein>
<dbReference type="SUPFAM" id="SSF54427">
    <property type="entry name" value="NTF2-like"/>
    <property type="match status" value="1"/>
</dbReference>
<dbReference type="OrthoDB" id="8684708at2"/>
<dbReference type="AlphaFoldDB" id="A0A371B8U8"/>
<organism evidence="2 3">
    <name type="scientific">Undibacter mobilis</name>
    <dbReference type="NCBI Taxonomy" id="2292256"/>
    <lineage>
        <taxon>Bacteria</taxon>
        <taxon>Pseudomonadati</taxon>
        <taxon>Pseudomonadota</taxon>
        <taxon>Alphaproteobacteria</taxon>
        <taxon>Hyphomicrobiales</taxon>
        <taxon>Nitrobacteraceae</taxon>
        <taxon>Undibacter</taxon>
    </lineage>
</organism>
<dbReference type="EMBL" id="QRGO01000001">
    <property type="protein sequence ID" value="RDV03990.1"/>
    <property type="molecule type" value="Genomic_DNA"/>
</dbReference>
<feature type="domain" description="SnoaL-like" evidence="1">
    <location>
        <begin position="19"/>
        <end position="103"/>
    </location>
</feature>
<proteinExistence type="predicted"/>
<reference evidence="3" key="1">
    <citation type="submission" date="2018-08" db="EMBL/GenBank/DDBJ databases">
        <authorList>
            <person name="Kim S.-J."/>
            <person name="Jung G.-Y."/>
        </authorList>
    </citation>
    <scope>NUCLEOTIDE SEQUENCE [LARGE SCALE GENOMIC DNA]</scope>
    <source>
        <strain evidence="3">GY_H</strain>
    </source>
</reference>
<name>A0A371B8U8_9BRAD</name>
<comment type="caution">
    <text evidence="2">The sequence shown here is derived from an EMBL/GenBank/DDBJ whole genome shotgun (WGS) entry which is preliminary data.</text>
</comment>
<sequence length="119" mass="12553">MKNSVPKVSLSEVLLPKAVADYIAATNAHDTKAIVAAFAETGAVHDEGKLHRGRDAIASWADHTVANYRMTMTPLAATEADGQTVVKARVSGTFPGSPLDLTFNFIFGADGIRELKVGA</sequence>
<evidence type="ECO:0000313" key="3">
    <source>
        <dbReference type="Proteomes" id="UP000263993"/>
    </source>
</evidence>
<dbReference type="Proteomes" id="UP000263993">
    <property type="component" value="Unassembled WGS sequence"/>
</dbReference>
<evidence type="ECO:0000313" key="2">
    <source>
        <dbReference type="EMBL" id="RDV03990.1"/>
    </source>
</evidence>
<dbReference type="InterPro" id="IPR037401">
    <property type="entry name" value="SnoaL-like"/>
</dbReference>
<evidence type="ECO:0000259" key="1">
    <source>
        <dbReference type="Pfam" id="PF12680"/>
    </source>
</evidence>